<evidence type="ECO:0000256" key="1">
    <source>
        <dbReference type="ARBA" id="ARBA00022670"/>
    </source>
</evidence>
<dbReference type="GO" id="GO:0008233">
    <property type="term" value="F:peptidase activity"/>
    <property type="evidence" value="ECO:0007669"/>
    <property type="project" value="UniProtKB-KW"/>
</dbReference>
<evidence type="ECO:0000313" key="5">
    <source>
        <dbReference type="Proteomes" id="UP000567293"/>
    </source>
</evidence>
<dbReference type="InterPro" id="IPR051458">
    <property type="entry name" value="Cyt/Met_Dipeptidase"/>
</dbReference>
<comment type="caution">
    <text evidence="4">The sequence shown here is derived from an EMBL/GenBank/DDBJ whole genome shotgun (WGS) entry which is preliminary data.</text>
</comment>
<keyword evidence="5" id="KW-1185">Reference proteome</keyword>
<dbReference type="InterPro" id="IPR006311">
    <property type="entry name" value="TAT_signal"/>
</dbReference>
<feature type="non-terminal residue" evidence="4">
    <location>
        <position position="387"/>
    </location>
</feature>
<reference evidence="4" key="1">
    <citation type="submission" date="2020-06" db="EMBL/GenBank/DDBJ databases">
        <title>Legume-microbial interactions unlock mineral nutrients during tropical forest succession.</title>
        <authorList>
            <person name="Epihov D.Z."/>
        </authorList>
    </citation>
    <scope>NUCLEOTIDE SEQUENCE [LARGE SCALE GENOMIC DNA]</scope>
    <source>
        <strain evidence="4">Pan2503</strain>
    </source>
</reference>
<keyword evidence="2" id="KW-0479">Metal-binding</keyword>
<name>A0A7V8SX99_9BACT</name>
<evidence type="ECO:0000313" key="4">
    <source>
        <dbReference type="EMBL" id="MBA0085502.1"/>
    </source>
</evidence>
<dbReference type="EMBL" id="JACDQQ010001061">
    <property type="protein sequence ID" value="MBA0085502.1"/>
    <property type="molecule type" value="Genomic_DNA"/>
</dbReference>
<accession>A0A7V8SX99</accession>
<gene>
    <name evidence="4" type="ORF">HRJ53_10945</name>
</gene>
<dbReference type="Gene3D" id="3.40.630.10">
    <property type="entry name" value="Zn peptidases"/>
    <property type="match status" value="1"/>
</dbReference>
<dbReference type="GO" id="GO:0046872">
    <property type="term" value="F:metal ion binding"/>
    <property type="evidence" value="ECO:0007669"/>
    <property type="project" value="UniProtKB-KW"/>
</dbReference>
<dbReference type="Gene3D" id="3.30.70.360">
    <property type="match status" value="1"/>
</dbReference>
<protein>
    <submittedName>
        <fullName evidence="4">M20/M25/M40 family metallo-hydrolase</fullName>
    </submittedName>
</protein>
<keyword evidence="3" id="KW-0378">Hydrolase</keyword>
<dbReference type="PROSITE" id="PS51318">
    <property type="entry name" value="TAT"/>
    <property type="match status" value="1"/>
</dbReference>
<proteinExistence type="predicted"/>
<dbReference type="Proteomes" id="UP000567293">
    <property type="component" value="Unassembled WGS sequence"/>
</dbReference>
<dbReference type="PANTHER" id="PTHR43270:SF4">
    <property type="entry name" value="CARNOSINE DIPEPTIDASE 2, ISOFORM A"/>
    <property type="match status" value="1"/>
</dbReference>
<evidence type="ECO:0000256" key="2">
    <source>
        <dbReference type="ARBA" id="ARBA00022723"/>
    </source>
</evidence>
<dbReference type="AlphaFoldDB" id="A0A7V8SX99"/>
<dbReference type="GO" id="GO:0006508">
    <property type="term" value="P:proteolysis"/>
    <property type="evidence" value="ECO:0007669"/>
    <property type="project" value="UniProtKB-KW"/>
</dbReference>
<keyword evidence="1" id="KW-0645">Protease</keyword>
<organism evidence="4 5">
    <name type="scientific">Candidatus Acidiferrum panamense</name>
    <dbReference type="NCBI Taxonomy" id="2741543"/>
    <lineage>
        <taxon>Bacteria</taxon>
        <taxon>Pseudomonadati</taxon>
        <taxon>Acidobacteriota</taxon>
        <taxon>Terriglobia</taxon>
        <taxon>Candidatus Acidiferrales</taxon>
        <taxon>Candidatus Acidiferrum</taxon>
    </lineage>
</organism>
<dbReference type="InterPro" id="IPR002933">
    <property type="entry name" value="Peptidase_M20"/>
</dbReference>
<dbReference type="SUPFAM" id="SSF53187">
    <property type="entry name" value="Zn-dependent exopeptidases"/>
    <property type="match status" value="1"/>
</dbReference>
<sequence length="387" mass="41563">MFSSAKPDQAVDRRAFLGAAAAALLPSRAARAATAADLKPILAEIEKRHDESVRRIEDWVKQPTIAAENKGINEGCDLMMRLLRDAGCNQVTKCPTDLHPGVFATLDAGAPKTLAVYIMYDVKQVDPTEWSSPPFSPTLVERSGLGRVLVGRGAVNSKGPQGAFLAAVHAIRGAGQRLPVNLVFVCESEEEIGSPHIPQIVDRPEVMAALRQTVGVLTPSSAQSLDGTVTLSLGAKGVVELELVSTGEKWGRGPRLDVHSSNKARLDSPAWHLVEALATLVSPDGNTPVIDHYLEKVRPVSAAEKAMIDEAAKRENEELVKKQLGIEHWVHDVSFRESLEMLCSRPTVNIEGLVAGYTGPGGKTILPHRAVAKMDLRLVPDMTAADA</sequence>
<evidence type="ECO:0000256" key="3">
    <source>
        <dbReference type="ARBA" id="ARBA00022801"/>
    </source>
</evidence>
<dbReference type="PANTHER" id="PTHR43270">
    <property type="entry name" value="BETA-ALA-HIS DIPEPTIDASE"/>
    <property type="match status" value="1"/>
</dbReference>
<dbReference type="Pfam" id="PF01546">
    <property type="entry name" value="Peptidase_M20"/>
    <property type="match status" value="1"/>
</dbReference>